<evidence type="ECO:0000256" key="1">
    <source>
        <dbReference type="SAM" id="SignalP"/>
    </source>
</evidence>
<feature type="chain" id="PRO_5021729709" description="DUF1579 domain-containing protein" evidence="1">
    <location>
        <begin position="19"/>
        <end position="167"/>
    </location>
</feature>
<accession>A0A538TR01</accession>
<keyword evidence="1" id="KW-0732">Signal</keyword>
<protein>
    <recommendedName>
        <fullName evidence="4">DUF1579 domain-containing protein</fullName>
    </recommendedName>
</protein>
<evidence type="ECO:0000313" key="3">
    <source>
        <dbReference type="Proteomes" id="UP000317691"/>
    </source>
</evidence>
<proteinExistence type="predicted"/>
<name>A0A538TR01_UNCEI</name>
<dbReference type="EMBL" id="VBOZ01000010">
    <property type="protein sequence ID" value="TMQ66052.1"/>
    <property type="molecule type" value="Genomic_DNA"/>
</dbReference>
<comment type="caution">
    <text evidence="2">The sequence shown here is derived from an EMBL/GenBank/DDBJ whole genome shotgun (WGS) entry which is preliminary data.</text>
</comment>
<gene>
    <name evidence="2" type="ORF">E6K79_04110</name>
</gene>
<organism evidence="2 3">
    <name type="scientific">Eiseniibacteriota bacterium</name>
    <dbReference type="NCBI Taxonomy" id="2212470"/>
    <lineage>
        <taxon>Bacteria</taxon>
        <taxon>Candidatus Eiseniibacteriota</taxon>
    </lineage>
</organism>
<feature type="signal peptide" evidence="1">
    <location>
        <begin position="1"/>
        <end position="18"/>
    </location>
</feature>
<evidence type="ECO:0000313" key="2">
    <source>
        <dbReference type="EMBL" id="TMQ66052.1"/>
    </source>
</evidence>
<dbReference type="Proteomes" id="UP000317691">
    <property type="component" value="Unassembled WGS sequence"/>
</dbReference>
<dbReference type="AlphaFoldDB" id="A0A538TR01"/>
<reference evidence="2 3" key="1">
    <citation type="journal article" date="2019" name="Nat. Microbiol.">
        <title>Mediterranean grassland soil C-N compound turnover is dependent on rainfall and depth, and is mediated by genomically divergent microorganisms.</title>
        <authorList>
            <person name="Diamond S."/>
            <person name="Andeer P.F."/>
            <person name="Li Z."/>
            <person name="Crits-Christoph A."/>
            <person name="Burstein D."/>
            <person name="Anantharaman K."/>
            <person name="Lane K.R."/>
            <person name="Thomas B.C."/>
            <person name="Pan C."/>
            <person name="Northen T.R."/>
            <person name="Banfield J.F."/>
        </authorList>
    </citation>
    <scope>NUCLEOTIDE SEQUENCE [LARGE SCALE GENOMIC DNA]</scope>
    <source>
        <strain evidence="2">WS_9</strain>
    </source>
</reference>
<sequence>MRKLLALILVLAATPCFAVEEHMPAVKTPASFDALKALVGEWREVGKGEKGTVVSYELVAGGSALLERMDPGTDHSMVSVYHPDGDKVMMTHYCAEGNQPRMRGEGDAKSLNFTMFDITNLPAVSAGHMEGLTLTFKDKDHLVQEWRHKMGDKVEVHKFDLERKKAS</sequence>
<evidence type="ECO:0008006" key="4">
    <source>
        <dbReference type="Google" id="ProtNLM"/>
    </source>
</evidence>